<evidence type="ECO:0000259" key="5">
    <source>
        <dbReference type="PROSITE" id="PS50021"/>
    </source>
</evidence>
<sequence>MALVANENLTLAVNSAESIGCCIVNVGPEDIAHRSRHLVLGLIWQIIRIGLLSVISLTHHAELAALLYPGEYLDDLRLLSPEDLLLRWVNYHLEQAGITHRMANFTSGLMDSEIYAALLQQVAPEEMRSMLIPASGILAESEMLRRAEMVLHNAEVLGAAAFLTPEDIVQANEKGMNREKLHLAFIANLFNLYPGLECTPQVEVDETLEEKTYRNWMNSMGVAPFVKDLSVDLRTGLIFLQLVDILHTSTVDWSKIVRQFDPKRRIFQMQDNCSYAIEYANMLGLNVVNQSGEDIRTGDRKLTLGLAFQLMRAYTIKMLSRLQGNGYPVEDRDVLTWANERLASVGASALVSFRDSSISTGVPVLNLINAIKPNSVDKSMVSKAKEANCRLAISTARKIGARVYALPEHLRDVNPKMVMTVFACLMVLDYQLNRQQRTCC</sequence>
<dbReference type="Pfam" id="PF00307">
    <property type="entry name" value="CH"/>
    <property type="match status" value="4"/>
</dbReference>
<reference evidence="6" key="1">
    <citation type="submission" date="2018-11" db="EMBL/GenBank/DDBJ databases">
        <authorList>
            <consortium name="Pathogen Informatics"/>
        </authorList>
    </citation>
    <scope>NUCLEOTIDE SEQUENCE</scope>
</reference>
<dbReference type="CDD" id="cd21301">
    <property type="entry name" value="CH_PLS_rpt4"/>
    <property type="match status" value="1"/>
</dbReference>
<evidence type="ECO:0000313" key="7">
    <source>
        <dbReference type="Proteomes" id="UP000784294"/>
    </source>
</evidence>
<keyword evidence="7" id="KW-1185">Reference proteome</keyword>
<evidence type="ECO:0000256" key="4">
    <source>
        <dbReference type="ARBA" id="ARBA00023203"/>
    </source>
</evidence>
<dbReference type="AlphaFoldDB" id="A0A3S4ZW02"/>
<dbReference type="PANTHER" id="PTHR19961">
    <property type="entry name" value="FIMBRIN/PLASTIN"/>
    <property type="match status" value="1"/>
</dbReference>
<feature type="domain" description="Calponin-homology (CH)" evidence="5">
    <location>
        <begin position="79"/>
        <end position="194"/>
    </location>
</feature>
<feature type="domain" description="Calponin-homology (CH)" evidence="5">
    <location>
        <begin position="207"/>
        <end position="315"/>
    </location>
</feature>
<dbReference type="InterPro" id="IPR001589">
    <property type="entry name" value="Actinin_actin-bd_CS"/>
</dbReference>
<dbReference type="PROSITE" id="PS50021">
    <property type="entry name" value="CH"/>
    <property type="match status" value="4"/>
</dbReference>
<evidence type="ECO:0000256" key="2">
    <source>
        <dbReference type="ARBA" id="ARBA00022737"/>
    </source>
</evidence>
<dbReference type="GO" id="GO:0032432">
    <property type="term" value="C:actin filament bundle"/>
    <property type="evidence" value="ECO:0007669"/>
    <property type="project" value="TreeGrafter"/>
</dbReference>
<evidence type="ECO:0000256" key="1">
    <source>
        <dbReference type="ARBA" id="ARBA00022723"/>
    </source>
</evidence>
<dbReference type="SMART" id="SM00033">
    <property type="entry name" value="CH"/>
    <property type="match status" value="3"/>
</dbReference>
<dbReference type="GO" id="GO:0051015">
    <property type="term" value="F:actin filament binding"/>
    <property type="evidence" value="ECO:0007669"/>
    <property type="project" value="InterPro"/>
</dbReference>
<name>A0A3S4ZW02_9PLAT</name>
<dbReference type="FunFam" id="1.10.418.10:FF:000010">
    <property type="entry name" value="Plastin-3 isoform 1"/>
    <property type="match status" value="1"/>
</dbReference>
<dbReference type="GO" id="GO:0046872">
    <property type="term" value="F:metal ion binding"/>
    <property type="evidence" value="ECO:0007669"/>
    <property type="project" value="UniProtKB-KW"/>
</dbReference>
<feature type="domain" description="Calponin-homology (CH)" evidence="5">
    <location>
        <begin position="328"/>
        <end position="430"/>
    </location>
</feature>
<dbReference type="InterPro" id="IPR039959">
    <property type="entry name" value="Fimbrin/Plastin"/>
</dbReference>
<organism evidence="6 7">
    <name type="scientific">Protopolystoma xenopodis</name>
    <dbReference type="NCBI Taxonomy" id="117903"/>
    <lineage>
        <taxon>Eukaryota</taxon>
        <taxon>Metazoa</taxon>
        <taxon>Spiralia</taxon>
        <taxon>Lophotrochozoa</taxon>
        <taxon>Platyhelminthes</taxon>
        <taxon>Monogenea</taxon>
        <taxon>Polyopisthocotylea</taxon>
        <taxon>Polystomatidea</taxon>
        <taxon>Polystomatidae</taxon>
        <taxon>Protopolystoma</taxon>
    </lineage>
</organism>
<dbReference type="GO" id="GO:0005884">
    <property type="term" value="C:actin filament"/>
    <property type="evidence" value="ECO:0007669"/>
    <property type="project" value="TreeGrafter"/>
</dbReference>
<gene>
    <name evidence="6" type="ORF">PXEA_LOCUS14695</name>
</gene>
<dbReference type="InterPro" id="IPR036872">
    <property type="entry name" value="CH_dom_sf"/>
</dbReference>
<feature type="domain" description="Calponin-homology (CH)" evidence="5">
    <location>
        <begin position="1"/>
        <end position="51"/>
    </location>
</feature>
<keyword evidence="2" id="KW-0677">Repeat</keyword>
<dbReference type="GO" id="GO:0051017">
    <property type="term" value="P:actin filament bundle assembly"/>
    <property type="evidence" value="ECO:0007669"/>
    <property type="project" value="InterPro"/>
</dbReference>
<dbReference type="Proteomes" id="UP000784294">
    <property type="component" value="Unassembled WGS sequence"/>
</dbReference>
<proteinExistence type="predicted"/>
<protein>
    <recommendedName>
        <fullName evidence="5">Calponin-homology (CH) domain-containing protein</fullName>
    </recommendedName>
</protein>
<dbReference type="PANTHER" id="PTHR19961:SF18">
    <property type="entry name" value="FI19014P1"/>
    <property type="match status" value="1"/>
</dbReference>
<evidence type="ECO:0000313" key="6">
    <source>
        <dbReference type="EMBL" id="VEL21255.1"/>
    </source>
</evidence>
<keyword evidence="4" id="KW-0009">Actin-binding</keyword>
<keyword evidence="3" id="KW-0106">Calcium</keyword>
<dbReference type="OrthoDB" id="431378at2759"/>
<dbReference type="PROSITE" id="PS00019">
    <property type="entry name" value="ACTININ_1"/>
    <property type="match status" value="1"/>
</dbReference>
<dbReference type="InterPro" id="IPR001715">
    <property type="entry name" value="CH_dom"/>
</dbReference>
<dbReference type="Gene3D" id="1.10.418.10">
    <property type="entry name" value="Calponin-like domain"/>
    <property type="match status" value="4"/>
</dbReference>
<dbReference type="GO" id="GO:0005737">
    <property type="term" value="C:cytoplasm"/>
    <property type="evidence" value="ECO:0007669"/>
    <property type="project" value="TreeGrafter"/>
</dbReference>
<evidence type="ECO:0000256" key="3">
    <source>
        <dbReference type="ARBA" id="ARBA00022837"/>
    </source>
</evidence>
<dbReference type="SUPFAM" id="SSF47576">
    <property type="entry name" value="Calponin-homology domain, CH-domain"/>
    <property type="match status" value="1"/>
</dbReference>
<dbReference type="GO" id="GO:0051639">
    <property type="term" value="P:actin filament network formation"/>
    <property type="evidence" value="ECO:0007669"/>
    <property type="project" value="TreeGrafter"/>
</dbReference>
<keyword evidence="1" id="KW-0479">Metal-binding</keyword>
<comment type="caution">
    <text evidence="6">The sequence shown here is derived from an EMBL/GenBank/DDBJ whole genome shotgun (WGS) entry which is preliminary data.</text>
</comment>
<accession>A0A3S4ZW02</accession>
<dbReference type="EMBL" id="CAAALY010050396">
    <property type="protein sequence ID" value="VEL21255.1"/>
    <property type="molecule type" value="Genomic_DNA"/>
</dbReference>